<feature type="transmembrane region" description="Helical" evidence="5">
    <location>
        <begin position="127"/>
        <end position="146"/>
    </location>
</feature>
<organism evidence="7 8">
    <name type="scientific">Apiospora saccharicola</name>
    <dbReference type="NCBI Taxonomy" id="335842"/>
    <lineage>
        <taxon>Eukaryota</taxon>
        <taxon>Fungi</taxon>
        <taxon>Dikarya</taxon>
        <taxon>Ascomycota</taxon>
        <taxon>Pezizomycotina</taxon>
        <taxon>Sordariomycetes</taxon>
        <taxon>Xylariomycetidae</taxon>
        <taxon>Amphisphaeriales</taxon>
        <taxon>Apiosporaceae</taxon>
        <taxon>Apiospora</taxon>
    </lineage>
</organism>
<keyword evidence="3 5" id="KW-1133">Transmembrane helix</keyword>
<feature type="transmembrane region" description="Helical" evidence="5">
    <location>
        <begin position="308"/>
        <end position="335"/>
    </location>
</feature>
<evidence type="ECO:0000313" key="7">
    <source>
        <dbReference type="EMBL" id="KAK8071821.1"/>
    </source>
</evidence>
<feature type="domain" description="Major facilitator superfamily (MFS) profile" evidence="6">
    <location>
        <begin position="81"/>
        <end position="517"/>
    </location>
</feature>
<dbReference type="InterPro" id="IPR036259">
    <property type="entry name" value="MFS_trans_sf"/>
</dbReference>
<proteinExistence type="predicted"/>
<dbReference type="Pfam" id="PF07690">
    <property type="entry name" value="MFS_1"/>
    <property type="match status" value="1"/>
</dbReference>
<sequence>MAAIASHLQISDAAIAYVSTSDYSSASFPAAEVKHDTPHKSPINPQVCNSEPNPAAEIVTWDGPDDPQDPFNWPAWKKWWTVGLGLVASFVCSMNGSILAVAHDAISEEFGISDGSFPHSSDGSFPHSYWITTSWGVGAALFPLLLFPAMEDWGVRPVVLGTYFCFICLLVPIGFARNFMTLIVVRLFSGGCVPLMSDAVASIASNVFQGDKARSVPIALYVLVYLGATSLGPVVGAAIFQCFNSWRWIGHIELIMTGALFPLFCVGLPETRSGAILRAKAKKIRHEGEKVAWTAVRQLLIRSLTRPLYMFFTEGVVFVAAMWAAFSLGTIYLFTHSVNQVYGDLYGWTPVQAGYVQSAIVVGEVLGTALSISTTSHWYAASAARNNEVPGTPIPEARLYAAILGGSIGVTGGMFIYAWAAYTTVHWLVITLGLTLVGLGTTAVVISIANYLVDAYSKYAASALAAVGLAENLSIAFLPLASSALYTGLGFQWASTLLGLVSLVLVATPFVVIRWGREIRARSPFMKEAIIDRRRDFGVRVDV</sequence>
<dbReference type="PANTHER" id="PTHR23502:SF52">
    <property type="entry name" value="MULTIDRUG TRANSPORTER, PUTATIVE (AFU_ORTHOLOGUE AFUA_2G17730)-RELATED"/>
    <property type="match status" value="1"/>
</dbReference>
<dbReference type="PANTHER" id="PTHR23502">
    <property type="entry name" value="MAJOR FACILITATOR SUPERFAMILY"/>
    <property type="match status" value="1"/>
</dbReference>
<feature type="transmembrane region" description="Helical" evidence="5">
    <location>
        <begin position="426"/>
        <end position="452"/>
    </location>
</feature>
<feature type="transmembrane region" description="Helical" evidence="5">
    <location>
        <begin position="246"/>
        <end position="268"/>
    </location>
</feature>
<keyword evidence="4 5" id="KW-0472">Membrane</keyword>
<gene>
    <name evidence="7" type="ORF">PG996_005169</name>
</gene>
<evidence type="ECO:0000256" key="5">
    <source>
        <dbReference type="SAM" id="Phobius"/>
    </source>
</evidence>
<reference evidence="7 8" key="1">
    <citation type="submission" date="2023-01" db="EMBL/GenBank/DDBJ databases">
        <title>Analysis of 21 Apiospora genomes using comparative genomics revels a genus with tremendous synthesis potential of carbohydrate active enzymes and secondary metabolites.</title>
        <authorList>
            <person name="Sorensen T."/>
        </authorList>
    </citation>
    <scope>NUCLEOTIDE SEQUENCE [LARGE SCALE GENOMIC DNA]</scope>
    <source>
        <strain evidence="7 8">CBS 83171</strain>
    </source>
</reference>
<feature type="transmembrane region" description="Helical" evidence="5">
    <location>
        <begin position="187"/>
        <end position="208"/>
    </location>
</feature>
<keyword evidence="2 5" id="KW-0812">Transmembrane</keyword>
<feature type="transmembrane region" description="Helical" evidence="5">
    <location>
        <begin position="355"/>
        <end position="379"/>
    </location>
</feature>
<evidence type="ECO:0000259" key="6">
    <source>
        <dbReference type="PROSITE" id="PS50850"/>
    </source>
</evidence>
<evidence type="ECO:0000256" key="4">
    <source>
        <dbReference type="ARBA" id="ARBA00023136"/>
    </source>
</evidence>
<evidence type="ECO:0000313" key="8">
    <source>
        <dbReference type="Proteomes" id="UP001446871"/>
    </source>
</evidence>
<feature type="transmembrane region" description="Helical" evidence="5">
    <location>
        <begin position="493"/>
        <end position="513"/>
    </location>
</feature>
<dbReference type="InterPro" id="IPR020846">
    <property type="entry name" value="MFS_dom"/>
</dbReference>
<evidence type="ECO:0000256" key="1">
    <source>
        <dbReference type="ARBA" id="ARBA00004141"/>
    </source>
</evidence>
<feature type="transmembrane region" description="Helical" evidence="5">
    <location>
        <begin position="79"/>
        <end position="102"/>
    </location>
</feature>
<dbReference type="SUPFAM" id="SSF103473">
    <property type="entry name" value="MFS general substrate transporter"/>
    <property type="match status" value="1"/>
</dbReference>
<comment type="subcellular location">
    <subcellularLocation>
        <location evidence="1">Membrane</location>
        <topology evidence="1">Multi-pass membrane protein</topology>
    </subcellularLocation>
</comment>
<dbReference type="Gene3D" id="1.20.1250.20">
    <property type="entry name" value="MFS general substrate transporter like domains"/>
    <property type="match status" value="1"/>
</dbReference>
<dbReference type="PROSITE" id="PS50850">
    <property type="entry name" value="MFS"/>
    <property type="match status" value="1"/>
</dbReference>
<evidence type="ECO:0000256" key="3">
    <source>
        <dbReference type="ARBA" id="ARBA00022989"/>
    </source>
</evidence>
<feature type="transmembrane region" description="Helical" evidence="5">
    <location>
        <begin position="220"/>
        <end position="240"/>
    </location>
</feature>
<feature type="transmembrane region" description="Helical" evidence="5">
    <location>
        <begin position="158"/>
        <end position="175"/>
    </location>
</feature>
<dbReference type="EMBL" id="JAQQWM010000003">
    <property type="protein sequence ID" value="KAK8071821.1"/>
    <property type="molecule type" value="Genomic_DNA"/>
</dbReference>
<evidence type="ECO:0000256" key="2">
    <source>
        <dbReference type="ARBA" id="ARBA00022692"/>
    </source>
</evidence>
<feature type="transmembrane region" description="Helical" evidence="5">
    <location>
        <begin position="399"/>
        <end position="420"/>
    </location>
</feature>
<comment type="caution">
    <text evidence="7">The sequence shown here is derived from an EMBL/GenBank/DDBJ whole genome shotgun (WGS) entry which is preliminary data.</text>
</comment>
<keyword evidence="8" id="KW-1185">Reference proteome</keyword>
<feature type="transmembrane region" description="Helical" evidence="5">
    <location>
        <begin position="459"/>
        <end position="481"/>
    </location>
</feature>
<protein>
    <submittedName>
        <fullName evidence="7">MFS multidrug transporter</fullName>
    </submittedName>
</protein>
<dbReference type="InterPro" id="IPR011701">
    <property type="entry name" value="MFS"/>
</dbReference>
<dbReference type="Proteomes" id="UP001446871">
    <property type="component" value="Unassembled WGS sequence"/>
</dbReference>
<name>A0ABR1VKR0_9PEZI</name>
<accession>A0ABR1VKR0</accession>